<evidence type="ECO:0000313" key="3">
    <source>
        <dbReference type="Proteomes" id="UP000053864"/>
    </source>
</evidence>
<reference evidence="2 3" key="2">
    <citation type="submission" date="2013-11" db="EMBL/GenBank/DDBJ databases">
        <title>The Genome Sequence of Phytophthora parasitica CJ05E6.</title>
        <authorList>
            <consortium name="The Broad Institute Genomics Platform"/>
            <person name="Russ C."/>
            <person name="Tyler B."/>
            <person name="Panabieres F."/>
            <person name="Shan W."/>
            <person name="Tripathy S."/>
            <person name="Grunwald N."/>
            <person name="Machado M."/>
            <person name="Johnson C.S."/>
            <person name="Arredondo F."/>
            <person name="Hong C."/>
            <person name="Coffey M."/>
            <person name="Young S.K."/>
            <person name="Zeng Q."/>
            <person name="Gargeya S."/>
            <person name="Fitzgerald M."/>
            <person name="Abouelleil A."/>
            <person name="Alvarado L."/>
            <person name="Chapman S.B."/>
            <person name="Gainer-Dewar J."/>
            <person name="Goldberg J."/>
            <person name="Griggs A."/>
            <person name="Gujja S."/>
            <person name="Hansen M."/>
            <person name="Howarth C."/>
            <person name="Imamovic A."/>
            <person name="Ireland A."/>
            <person name="Larimer J."/>
            <person name="McCowan C."/>
            <person name="Murphy C."/>
            <person name="Pearson M."/>
            <person name="Poon T.W."/>
            <person name="Priest M."/>
            <person name="Roberts A."/>
            <person name="Saif S."/>
            <person name="Shea T."/>
            <person name="Sykes S."/>
            <person name="Wortman J."/>
            <person name="Nusbaum C."/>
            <person name="Birren B."/>
        </authorList>
    </citation>
    <scope>NUCLEOTIDE SEQUENCE [LARGE SCALE GENOMIC DNA]</scope>
    <source>
        <strain evidence="2 3">CJ05E6</strain>
    </source>
</reference>
<dbReference type="AlphaFoldDB" id="W2J241"/>
<gene>
    <name evidence="1" type="ORF">L915_08449</name>
    <name evidence="2" type="ORF">L916_08377</name>
</gene>
<organism evidence="2 3">
    <name type="scientific">Phytophthora nicotianae</name>
    <name type="common">Potato buckeye rot agent</name>
    <name type="synonym">Phytophthora parasitica</name>
    <dbReference type="NCBI Taxonomy" id="4792"/>
    <lineage>
        <taxon>Eukaryota</taxon>
        <taxon>Sar</taxon>
        <taxon>Stramenopiles</taxon>
        <taxon>Oomycota</taxon>
        <taxon>Peronosporomycetes</taxon>
        <taxon>Peronosporales</taxon>
        <taxon>Peronosporaceae</taxon>
        <taxon>Phytophthora</taxon>
    </lineage>
</organism>
<protein>
    <submittedName>
        <fullName evidence="2">Uncharacterized protein</fullName>
    </submittedName>
</protein>
<dbReference type="EMBL" id="KI686204">
    <property type="protein sequence ID" value="ETK87026.1"/>
    <property type="molecule type" value="Genomic_DNA"/>
</dbReference>
<proteinExistence type="predicted"/>
<dbReference type="EMBL" id="KI672831">
    <property type="protein sequence ID" value="ETL40441.1"/>
    <property type="molecule type" value="Genomic_DNA"/>
</dbReference>
<reference evidence="1" key="1">
    <citation type="submission" date="2013-11" db="EMBL/GenBank/DDBJ databases">
        <title>The Genome Sequence of Phytophthora parasitica CJ02B3.</title>
        <authorList>
            <consortium name="The Broad Institute Genomics Platform"/>
            <person name="Russ C."/>
            <person name="Tyler B."/>
            <person name="Panabieres F."/>
            <person name="Shan W."/>
            <person name="Tripathy S."/>
            <person name="Grunwald N."/>
            <person name="Machado M."/>
            <person name="Johnson C.S."/>
            <person name="Arredondo F."/>
            <person name="Hong C."/>
            <person name="Coffey M."/>
            <person name="Young S.K."/>
            <person name="Zeng Q."/>
            <person name="Gargeya S."/>
            <person name="Fitzgerald M."/>
            <person name="Abouelleil A."/>
            <person name="Alvarado L."/>
            <person name="Chapman S.B."/>
            <person name="Gainer-Dewar J."/>
            <person name="Goldberg J."/>
            <person name="Griggs A."/>
            <person name="Gujja S."/>
            <person name="Hansen M."/>
            <person name="Howarth C."/>
            <person name="Imamovic A."/>
            <person name="Ireland A."/>
            <person name="Larimer J."/>
            <person name="McCowan C."/>
            <person name="Murphy C."/>
            <person name="Pearson M."/>
            <person name="Poon T.W."/>
            <person name="Priest M."/>
            <person name="Roberts A."/>
            <person name="Saif S."/>
            <person name="Shea T."/>
            <person name="Sykes S."/>
            <person name="Wortman J."/>
            <person name="Nusbaum C."/>
            <person name="Birren B."/>
        </authorList>
    </citation>
    <scope>NUCLEOTIDE SEQUENCE [LARGE SCALE GENOMIC DNA]</scope>
    <source>
        <strain evidence="1">CJ02B3</strain>
    </source>
</reference>
<evidence type="ECO:0000313" key="2">
    <source>
        <dbReference type="EMBL" id="ETL40441.1"/>
    </source>
</evidence>
<name>W2J241_PHYNI</name>
<sequence>MAMANHPIYTMFLENMLNKRWSCRSLVSGKCKLLVARSSRQTRAPEGLLVMDEVAMLPNDRYVNYEYIEVSVKA</sequence>
<dbReference type="Proteomes" id="UP000053864">
    <property type="component" value="Unassembled WGS sequence"/>
</dbReference>
<evidence type="ECO:0000313" key="1">
    <source>
        <dbReference type="EMBL" id="ETK87026.1"/>
    </source>
</evidence>
<dbReference type="Proteomes" id="UP000053236">
    <property type="component" value="Unassembled WGS sequence"/>
</dbReference>
<accession>W2J241</accession>